<keyword evidence="2" id="KW-0675">Receptor</keyword>
<dbReference type="Proteomes" id="UP000700334">
    <property type="component" value="Unassembled WGS sequence"/>
</dbReference>
<sequence>MRSLPPWVARPGPGVLAVLLGRQCGHWPQDARPPCRQRRRPALGAQQPLTEAARTSTLPRSSAAGAGGGGENGRVVSHDFPKPMQSIPCSSHSSGVPLGATGL</sequence>
<name>A0A8J5ZX37_GALPY</name>
<gene>
    <name evidence="2" type="ORF">J0S82_001404</name>
</gene>
<proteinExistence type="predicted"/>
<protein>
    <submittedName>
        <fullName evidence="2">Glutamate receptor 1</fullName>
    </submittedName>
</protein>
<organism evidence="2 3">
    <name type="scientific">Galemys pyrenaicus</name>
    <name type="common">Iberian desman</name>
    <name type="synonym">Pyrenean desman</name>
    <dbReference type="NCBI Taxonomy" id="202257"/>
    <lineage>
        <taxon>Eukaryota</taxon>
        <taxon>Metazoa</taxon>
        <taxon>Chordata</taxon>
        <taxon>Craniata</taxon>
        <taxon>Vertebrata</taxon>
        <taxon>Euteleostomi</taxon>
        <taxon>Mammalia</taxon>
        <taxon>Eutheria</taxon>
        <taxon>Laurasiatheria</taxon>
        <taxon>Eulipotyphla</taxon>
        <taxon>Talpidae</taxon>
        <taxon>Galemys</taxon>
    </lineage>
</organism>
<keyword evidence="3" id="KW-1185">Reference proteome</keyword>
<evidence type="ECO:0000313" key="2">
    <source>
        <dbReference type="EMBL" id="KAG8509266.1"/>
    </source>
</evidence>
<dbReference type="EMBL" id="JAGFMF010011956">
    <property type="protein sequence ID" value="KAG8509266.1"/>
    <property type="molecule type" value="Genomic_DNA"/>
</dbReference>
<feature type="compositionally biased region" description="Polar residues" evidence="1">
    <location>
        <begin position="47"/>
        <end position="60"/>
    </location>
</feature>
<reference evidence="2" key="1">
    <citation type="journal article" date="2021" name="Evol. Appl.">
        <title>The genome of the Pyrenean desman and the effects of bottlenecks and inbreeding on the genomic landscape of an endangered species.</title>
        <authorList>
            <person name="Escoda L."/>
            <person name="Castresana J."/>
        </authorList>
    </citation>
    <scope>NUCLEOTIDE SEQUENCE</scope>
    <source>
        <strain evidence="2">IBE-C5619</strain>
    </source>
</reference>
<feature type="region of interest" description="Disordered" evidence="1">
    <location>
        <begin position="27"/>
        <end position="103"/>
    </location>
</feature>
<comment type="caution">
    <text evidence="2">The sequence shown here is derived from an EMBL/GenBank/DDBJ whole genome shotgun (WGS) entry which is preliminary data.</text>
</comment>
<evidence type="ECO:0000313" key="3">
    <source>
        <dbReference type="Proteomes" id="UP000700334"/>
    </source>
</evidence>
<dbReference type="AlphaFoldDB" id="A0A8J5ZX37"/>
<accession>A0A8J5ZX37</accession>
<dbReference type="OrthoDB" id="8483287at2759"/>
<evidence type="ECO:0000256" key="1">
    <source>
        <dbReference type="SAM" id="MobiDB-lite"/>
    </source>
</evidence>